<evidence type="ECO:0000313" key="3">
    <source>
        <dbReference type="Proteomes" id="UP001066276"/>
    </source>
</evidence>
<evidence type="ECO:0000256" key="1">
    <source>
        <dbReference type="SAM" id="MobiDB-lite"/>
    </source>
</evidence>
<keyword evidence="3" id="KW-1185">Reference proteome</keyword>
<dbReference type="EMBL" id="JANPWB010000006">
    <property type="protein sequence ID" value="KAJ1181516.1"/>
    <property type="molecule type" value="Genomic_DNA"/>
</dbReference>
<proteinExistence type="predicted"/>
<dbReference type="AlphaFoldDB" id="A0AAV7TYK7"/>
<name>A0AAV7TYK7_PLEWA</name>
<gene>
    <name evidence="2" type="ORF">NDU88_006723</name>
</gene>
<comment type="caution">
    <text evidence="2">The sequence shown here is derived from an EMBL/GenBank/DDBJ whole genome shotgun (WGS) entry which is preliminary data.</text>
</comment>
<accession>A0AAV7TYK7</accession>
<feature type="region of interest" description="Disordered" evidence="1">
    <location>
        <begin position="130"/>
        <end position="167"/>
    </location>
</feature>
<organism evidence="2 3">
    <name type="scientific">Pleurodeles waltl</name>
    <name type="common">Iberian ribbed newt</name>
    <dbReference type="NCBI Taxonomy" id="8319"/>
    <lineage>
        <taxon>Eukaryota</taxon>
        <taxon>Metazoa</taxon>
        <taxon>Chordata</taxon>
        <taxon>Craniata</taxon>
        <taxon>Vertebrata</taxon>
        <taxon>Euteleostomi</taxon>
        <taxon>Amphibia</taxon>
        <taxon>Batrachia</taxon>
        <taxon>Caudata</taxon>
        <taxon>Salamandroidea</taxon>
        <taxon>Salamandridae</taxon>
        <taxon>Pleurodelinae</taxon>
        <taxon>Pleurodeles</taxon>
    </lineage>
</organism>
<dbReference type="Proteomes" id="UP001066276">
    <property type="component" value="Chromosome 3_2"/>
</dbReference>
<sequence length="167" mass="18204">MGVAPAGLGLSSGCSCYRPAFQLCRGVCQPDGFMSPCLQGLRGVTGTRSGLETRCMGLFVCYFEVPPDFQVLIHTRATGRCFISLNFRLVKELHNSHTKQKLLKREDKLPNKGSVESNDVMARLEHLRDQLNRQQMKPPLRDVADKRGGAPPNVSVVGHGLAAPVGS</sequence>
<reference evidence="2" key="1">
    <citation type="journal article" date="2022" name="bioRxiv">
        <title>Sequencing and chromosome-scale assembly of the giantPleurodeles waltlgenome.</title>
        <authorList>
            <person name="Brown T."/>
            <person name="Elewa A."/>
            <person name="Iarovenko S."/>
            <person name="Subramanian E."/>
            <person name="Araus A.J."/>
            <person name="Petzold A."/>
            <person name="Susuki M."/>
            <person name="Suzuki K.-i.T."/>
            <person name="Hayashi T."/>
            <person name="Toyoda A."/>
            <person name="Oliveira C."/>
            <person name="Osipova E."/>
            <person name="Leigh N.D."/>
            <person name="Simon A."/>
            <person name="Yun M.H."/>
        </authorList>
    </citation>
    <scope>NUCLEOTIDE SEQUENCE</scope>
    <source>
        <strain evidence="2">20211129_DDA</strain>
        <tissue evidence="2">Liver</tissue>
    </source>
</reference>
<feature type="compositionally biased region" description="Basic and acidic residues" evidence="1">
    <location>
        <begin position="139"/>
        <end position="148"/>
    </location>
</feature>
<evidence type="ECO:0000313" key="2">
    <source>
        <dbReference type="EMBL" id="KAJ1181516.1"/>
    </source>
</evidence>
<protein>
    <submittedName>
        <fullName evidence="2">Uncharacterized protein</fullName>
    </submittedName>
</protein>